<dbReference type="FunFam" id="1.25.40.10:FF:000344">
    <property type="entry name" value="Pentatricopeptide repeat-containing protein"/>
    <property type="match status" value="1"/>
</dbReference>
<evidence type="ECO:0000256" key="2">
    <source>
        <dbReference type="ARBA" id="ARBA00061659"/>
    </source>
</evidence>
<protein>
    <submittedName>
        <fullName evidence="4">Pentatricopeptide repeat (PPR) superfamily protein</fullName>
    </submittedName>
</protein>
<feature type="repeat" description="PPR" evidence="3">
    <location>
        <begin position="410"/>
        <end position="444"/>
    </location>
</feature>
<sequence length="721" mass="80089">MINYKSLLKKHFHPSKQHHYKTLKTSLTTTTQQNLDPTISYINSISLNPLFSLLTSCKNIPSLKQLHSLLIVDGQSTHLSSQTKLVSLYGSFKDTKSARLVFDGISDPDMFSCKVMIRWYFLNDEHFESIGFYNSMRGCVRGCDNVVFSIVVKACTEMRDLCEGRKVHCDIVKAGCPDGFVLTSLVDMYAKCGEVECSRRVFDGIVDRDVVSWTSMIVAYVQNGCGEEALVLFNRMRCGLVEGNQHTFGSIVSACTKLRALHQGKWVHGYVIKNGVELNSHLVSSLVDMYVKCGAILDARSAFDELFTIDVVTWTAMIVGCSQNGYPNEAIELFTNRKYYDILPNSITISSVISACAQLDNLILGKAIHCLGVKLGLEDSNVVNALVDMYAKCEMIKDASYLFNSLTNKDLVTWNSIINGYAQIGCSNEVTRLFHQMRLEGFRPDETTLVTLLSCFASFGDLQVGSSLHAYAIKGLLSYDNVYINTSLLHFYAKCGELKLARRVFDGMGEKNTISWNALINAYGMQGDSSGSIAVFSNMVKENLDPTDATFTAILSACSHTGTVEGWKFFDSMCQDFDFVPKMGHYGCLVDLLAHTGRLEEAFNFMKKMPVQPDVSILGSFLHGCSMHSRFDLGQTAVKWMFDQHPIDASYYVLVSNLYASDGRWSQVSQVRELMKVKDLSKLPGSSSISSGTCSAQLNNASSHLNHAASLDLLKTARFHP</sequence>
<dbReference type="PANTHER" id="PTHR47926">
    <property type="entry name" value="PENTATRICOPEPTIDE REPEAT-CONTAINING PROTEIN"/>
    <property type="match status" value="1"/>
</dbReference>
<dbReference type="PANTHER" id="PTHR47926:SF363">
    <property type="entry name" value="PENTATRICOPEPTIDE REPEAT-CONTAINING PROTEIN"/>
    <property type="match status" value="1"/>
</dbReference>
<feature type="repeat" description="PPR" evidence="3">
    <location>
        <begin position="512"/>
        <end position="546"/>
    </location>
</feature>
<dbReference type="InterPro" id="IPR002885">
    <property type="entry name" value="PPR_rpt"/>
</dbReference>
<dbReference type="FunFam" id="1.25.40.10:FF:000309">
    <property type="entry name" value="Pentatricopeptide repeat-containing protein, chloroplastic"/>
    <property type="match status" value="1"/>
</dbReference>
<dbReference type="Pfam" id="PF20431">
    <property type="entry name" value="E_motif"/>
    <property type="match status" value="1"/>
</dbReference>
<dbReference type="Proteomes" id="UP000245207">
    <property type="component" value="Unassembled WGS sequence"/>
</dbReference>
<organism evidence="4 5">
    <name type="scientific">Artemisia annua</name>
    <name type="common">Sweet wormwood</name>
    <dbReference type="NCBI Taxonomy" id="35608"/>
    <lineage>
        <taxon>Eukaryota</taxon>
        <taxon>Viridiplantae</taxon>
        <taxon>Streptophyta</taxon>
        <taxon>Embryophyta</taxon>
        <taxon>Tracheophyta</taxon>
        <taxon>Spermatophyta</taxon>
        <taxon>Magnoliopsida</taxon>
        <taxon>eudicotyledons</taxon>
        <taxon>Gunneridae</taxon>
        <taxon>Pentapetalae</taxon>
        <taxon>asterids</taxon>
        <taxon>campanulids</taxon>
        <taxon>Asterales</taxon>
        <taxon>Asteraceae</taxon>
        <taxon>Asteroideae</taxon>
        <taxon>Anthemideae</taxon>
        <taxon>Artemisiinae</taxon>
        <taxon>Artemisia</taxon>
    </lineage>
</organism>
<dbReference type="FunFam" id="1.25.40.10:FF:000212">
    <property type="entry name" value="Pentatricopeptide repeat-containing protein At2g03380, mitochondrial"/>
    <property type="match status" value="1"/>
</dbReference>
<proteinExistence type="inferred from homology"/>
<dbReference type="FunFam" id="1.25.40.10:FF:000073">
    <property type="entry name" value="Pentatricopeptide repeat-containing protein chloroplastic"/>
    <property type="match status" value="1"/>
</dbReference>
<evidence type="ECO:0000313" key="5">
    <source>
        <dbReference type="Proteomes" id="UP000245207"/>
    </source>
</evidence>
<dbReference type="PROSITE" id="PS51375">
    <property type="entry name" value="PPR"/>
    <property type="match status" value="4"/>
</dbReference>
<gene>
    <name evidence="4" type="ORF">CTI12_AA203480</name>
</gene>
<comment type="caution">
    <text evidence="4">The sequence shown here is derived from an EMBL/GenBank/DDBJ whole genome shotgun (WGS) entry which is preliminary data.</text>
</comment>
<dbReference type="InterPro" id="IPR011990">
    <property type="entry name" value="TPR-like_helical_dom_sf"/>
</dbReference>
<keyword evidence="1" id="KW-0677">Repeat</keyword>
<dbReference type="EMBL" id="PKPP01006139">
    <property type="protein sequence ID" value="PWA57533.1"/>
    <property type="molecule type" value="Genomic_DNA"/>
</dbReference>
<name>A0A2U1M8G5_ARTAN</name>
<dbReference type="Pfam" id="PF01535">
    <property type="entry name" value="PPR"/>
    <property type="match status" value="2"/>
</dbReference>
<accession>A0A2U1M8G5</accession>
<comment type="similarity">
    <text evidence="2">Belongs to the PPR family. PCMP-E subfamily.</text>
</comment>
<dbReference type="GO" id="GO:0003723">
    <property type="term" value="F:RNA binding"/>
    <property type="evidence" value="ECO:0007669"/>
    <property type="project" value="InterPro"/>
</dbReference>
<dbReference type="NCBIfam" id="TIGR00756">
    <property type="entry name" value="PPR"/>
    <property type="match status" value="3"/>
</dbReference>
<dbReference type="AlphaFoldDB" id="A0A2U1M8G5"/>
<dbReference type="GO" id="GO:0009451">
    <property type="term" value="P:RNA modification"/>
    <property type="evidence" value="ECO:0007669"/>
    <property type="project" value="InterPro"/>
</dbReference>
<keyword evidence="5" id="KW-1185">Reference proteome</keyword>
<dbReference type="InterPro" id="IPR046848">
    <property type="entry name" value="E_motif"/>
</dbReference>
<dbReference type="Gene3D" id="1.25.40.10">
    <property type="entry name" value="Tetratricopeptide repeat domain"/>
    <property type="match status" value="4"/>
</dbReference>
<dbReference type="OrthoDB" id="185373at2759"/>
<dbReference type="Pfam" id="PF13041">
    <property type="entry name" value="PPR_2"/>
    <property type="match status" value="4"/>
</dbReference>
<evidence type="ECO:0000256" key="3">
    <source>
        <dbReference type="PROSITE-ProRule" id="PRU00708"/>
    </source>
</evidence>
<evidence type="ECO:0000256" key="1">
    <source>
        <dbReference type="ARBA" id="ARBA00022737"/>
    </source>
</evidence>
<feature type="repeat" description="PPR" evidence="3">
    <location>
        <begin position="310"/>
        <end position="344"/>
    </location>
</feature>
<dbReference type="InterPro" id="IPR046960">
    <property type="entry name" value="PPR_At4g14850-like_plant"/>
</dbReference>
<reference evidence="4 5" key="1">
    <citation type="journal article" date="2018" name="Mol. Plant">
        <title>The genome of Artemisia annua provides insight into the evolution of Asteraceae family and artemisinin biosynthesis.</title>
        <authorList>
            <person name="Shen Q."/>
            <person name="Zhang L."/>
            <person name="Liao Z."/>
            <person name="Wang S."/>
            <person name="Yan T."/>
            <person name="Shi P."/>
            <person name="Liu M."/>
            <person name="Fu X."/>
            <person name="Pan Q."/>
            <person name="Wang Y."/>
            <person name="Lv Z."/>
            <person name="Lu X."/>
            <person name="Zhang F."/>
            <person name="Jiang W."/>
            <person name="Ma Y."/>
            <person name="Chen M."/>
            <person name="Hao X."/>
            <person name="Li L."/>
            <person name="Tang Y."/>
            <person name="Lv G."/>
            <person name="Zhou Y."/>
            <person name="Sun X."/>
            <person name="Brodelius P.E."/>
            <person name="Rose J.K.C."/>
            <person name="Tang K."/>
        </authorList>
    </citation>
    <scope>NUCLEOTIDE SEQUENCE [LARGE SCALE GENOMIC DNA]</scope>
    <source>
        <strain evidence="5">cv. Huhao1</strain>
        <tissue evidence="4">Leaf</tissue>
    </source>
</reference>
<evidence type="ECO:0000313" key="4">
    <source>
        <dbReference type="EMBL" id="PWA57533.1"/>
    </source>
</evidence>
<feature type="repeat" description="PPR" evidence="3">
    <location>
        <begin position="209"/>
        <end position="239"/>
    </location>
</feature>